<dbReference type="InterPro" id="IPR022157">
    <property type="entry name" value="Dynactin"/>
</dbReference>
<comment type="caution">
    <text evidence="17">The sequence shown here is derived from an EMBL/GenBank/DDBJ whole genome shotgun (WGS) entry which is preliminary data.</text>
</comment>
<dbReference type="InterPro" id="IPR000938">
    <property type="entry name" value="CAP-Gly_domain"/>
</dbReference>
<evidence type="ECO:0000313" key="18">
    <source>
        <dbReference type="Proteomes" id="UP001634394"/>
    </source>
</evidence>
<evidence type="ECO:0000313" key="17">
    <source>
        <dbReference type="EMBL" id="KAL3863716.1"/>
    </source>
</evidence>
<dbReference type="Proteomes" id="UP001634394">
    <property type="component" value="Unassembled WGS sequence"/>
</dbReference>
<keyword evidence="18" id="KW-1185">Reference proteome</keyword>
<evidence type="ECO:0000256" key="4">
    <source>
        <dbReference type="ARBA" id="ARBA00011010"/>
    </source>
</evidence>
<keyword evidence="12" id="KW-0206">Cytoskeleton</keyword>
<evidence type="ECO:0000256" key="14">
    <source>
        <dbReference type="SAM" id="Coils"/>
    </source>
</evidence>
<evidence type="ECO:0000256" key="7">
    <source>
        <dbReference type="ARBA" id="ARBA00022618"/>
    </source>
</evidence>
<protein>
    <recommendedName>
        <fullName evidence="5">Dynactin subunit 1</fullName>
    </recommendedName>
</protein>
<proteinExistence type="inferred from homology"/>
<dbReference type="PANTHER" id="PTHR18916">
    <property type="entry name" value="DYNACTIN 1-RELATED MICROTUBULE-BINDING"/>
    <property type="match status" value="1"/>
</dbReference>
<comment type="subcellular location">
    <subcellularLocation>
        <location evidence="3">Cytoplasm</location>
        <location evidence="3">Cell cortex</location>
    </subcellularLocation>
    <subcellularLocation>
        <location evidence="1">Cytoplasm</location>
        <location evidence="1">Cytoskeleton</location>
        <location evidence="1">Microtubule organizing center</location>
        <location evidence="1">Centrosome</location>
        <location evidence="1">Centriole</location>
    </subcellularLocation>
    <subcellularLocation>
        <location evidence="2">Cytoplasm</location>
        <location evidence="2">Cytoskeleton</location>
        <location evidence="2">Spindle</location>
    </subcellularLocation>
</comment>
<reference evidence="17 18" key="1">
    <citation type="submission" date="2024-11" db="EMBL/GenBank/DDBJ databases">
        <title>Chromosome-level genome assembly of the freshwater bivalve Anodonta woodiana.</title>
        <authorList>
            <person name="Chen X."/>
        </authorList>
    </citation>
    <scope>NUCLEOTIDE SEQUENCE [LARGE SCALE GENOMIC DNA]</scope>
    <source>
        <strain evidence="17">MN2024</strain>
        <tissue evidence="17">Gills</tissue>
    </source>
</reference>
<dbReference type="Pfam" id="PF12455">
    <property type="entry name" value="Dynactin"/>
    <property type="match status" value="1"/>
</dbReference>
<dbReference type="SMART" id="SM01052">
    <property type="entry name" value="CAP_GLY"/>
    <property type="match status" value="1"/>
</dbReference>
<feature type="region of interest" description="Disordered" evidence="15">
    <location>
        <begin position="77"/>
        <end position="142"/>
    </location>
</feature>
<evidence type="ECO:0000256" key="15">
    <source>
        <dbReference type="SAM" id="MobiDB-lite"/>
    </source>
</evidence>
<evidence type="ECO:0000259" key="16">
    <source>
        <dbReference type="PROSITE" id="PS50245"/>
    </source>
</evidence>
<dbReference type="PROSITE" id="PS50245">
    <property type="entry name" value="CAP_GLY_2"/>
    <property type="match status" value="1"/>
</dbReference>
<evidence type="ECO:0000256" key="12">
    <source>
        <dbReference type="ARBA" id="ARBA00023212"/>
    </source>
</evidence>
<dbReference type="PANTHER" id="PTHR18916:SF6">
    <property type="entry name" value="DYNACTIN SUBUNIT 1"/>
    <property type="match status" value="1"/>
</dbReference>
<keyword evidence="9" id="KW-0498">Mitosis</keyword>
<keyword evidence="7" id="KW-0132">Cell division</keyword>
<feature type="region of interest" description="Disordered" evidence="15">
    <location>
        <begin position="179"/>
        <end position="227"/>
    </location>
</feature>
<evidence type="ECO:0000256" key="5">
    <source>
        <dbReference type="ARBA" id="ARBA00016574"/>
    </source>
</evidence>
<feature type="domain" description="CAP-Gly" evidence="16">
    <location>
        <begin position="28"/>
        <end position="70"/>
    </location>
</feature>
<keyword evidence="13" id="KW-0131">Cell cycle</keyword>
<dbReference type="EMBL" id="JBJQND010000010">
    <property type="protein sequence ID" value="KAL3863716.1"/>
    <property type="molecule type" value="Genomic_DNA"/>
</dbReference>
<sequence length="1342" mass="150411">MADSKPMKLGTKVEVVGKGVVGTVAYIGTTLFSTGKWIGVVLDEPKGKNDGTVQGKTYFTCPDNHGIFVRQSQITAVDDDQSPAPRDEDDSQPQTPAPPTHVPPTHVPPTPAATMTAATPTARSVRKSGLRPPSYSGKNLHGGLLKYSTENLAEITPTPKRATSIPKDLSEVGTIATHHAANEGGIPQPGSKLKRPTSRESLSLTKTPPTPQPVETKTAKPVTTPTEVKRQSLSQASAADINAVNVSNVESKMLNLQQQQEIEGLKAEIKDLNEKLDTLKIKRAEDKVKLKEFEKTKIQLQQLQEYKTKMQETQGDLQRQLQTAKKEAREAQENYERYREEMSDLTETVEIATLDKEMAEEKCETLQQEVETHKEKIEELNVELEILKAEISEKGTDGVASDYQVKQLEQQNERLKEALVKMRDLANQDKHDKQQLTKQLEKLTSETALLKKDKERLQSEVEALQAEMIELKEQVDAALGAEQMVESLTERNLQLEEKIHEIEEEKADLEAMNEMNEELQENARETELELREEVDLANAKTLEAVRKLEATMESVADYETTIAKFRELVAHLQETVKELRSREVESGQKAETPQMEMFDFKTKFAETKAYAKTIDMELRKLDVQQANSHVSLLQSFMPDTFLNRGGDHDAVLVLLMVPRIISKAELLATQVRDKFEMVNNIDKETVLKSHKAEQCSFANHLILMLGILQGIMRQYESALKTCSVDLFLKIGTLLPEMAAHEKTVDYFIDLLRKDQLDESTSLDLLDKSISFFTQLHSVHLVSETLDCTTFMSDQVRLVVCASDCISTDISRLRVLLQPRQEKTEISILLKDLETCNNDTRLCARKIKRRLPQGDSSTTMTPLNFSKEVQDLILECCKNINRVAKTLQLVGIGAMQQAALLTDGSMDFKKYNDAEGLMAKKLEEISYQASDKVYGKEDTGPYECLRTSFGIVVGTMNKLASAMENGEYDFDGTSEKKPVPPVVMRAKAVKSQIADIENMKFKLESKEDDVKELKRQIKLKQEEMSEQQIRIGLIEKKLENATKDSDEKVEKMQRKLEEAQNLLMKKEKEFEQTADALQADIDTLEREKSELRERLKVLSKKTLLEGISRQAGQSATSPVTGGLSPSSSFSVQDSPILLQQIELLKEALRFVKDDNIRLKAEKTKEIVNKLPPLRVPKKPTGLTSTTGHVTMGELPESVPGKVELSALAKQTAQLLQEVNKLSACPKLVDISKRQLGSSPGYEKSNPARQLINTTANLTLFERKTQDLQVQVTMLLAANRTGGQVRTDFSTFPTPEFARVLLEKNRDSVKIGRVTVPATGTKGEIIPLNIQPHQLRHLHARLVS</sequence>
<keyword evidence="6" id="KW-0963">Cytoplasm</keyword>
<dbReference type="InterPro" id="IPR036859">
    <property type="entry name" value="CAP-Gly_dom_sf"/>
</dbReference>
<dbReference type="SUPFAM" id="SSF74924">
    <property type="entry name" value="Cap-Gly domain"/>
    <property type="match status" value="1"/>
</dbReference>
<dbReference type="GO" id="GO:0005814">
    <property type="term" value="C:centriole"/>
    <property type="evidence" value="ECO:0007669"/>
    <property type="project" value="UniProtKB-SubCell"/>
</dbReference>
<accession>A0ABD3VQL7</accession>
<dbReference type="PROSITE" id="PS00845">
    <property type="entry name" value="CAP_GLY_1"/>
    <property type="match status" value="1"/>
</dbReference>
<evidence type="ECO:0000256" key="3">
    <source>
        <dbReference type="ARBA" id="ARBA00004544"/>
    </source>
</evidence>
<organism evidence="17 18">
    <name type="scientific">Sinanodonta woodiana</name>
    <name type="common">Chinese pond mussel</name>
    <name type="synonym">Anodonta woodiana</name>
    <dbReference type="NCBI Taxonomy" id="1069815"/>
    <lineage>
        <taxon>Eukaryota</taxon>
        <taxon>Metazoa</taxon>
        <taxon>Spiralia</taxon>
        <taxon>Lophotrochozoa</taxon>
        <taxon>Mollusca</taxon>
        <taxon>Bivalvia</taxon>
        <taxon>Autobranchia</taxon>
        <taxon>Heteroconchia</taxon>
        <taxon>Palaeoheterodonta</taxon>
        <taxon>Unionida</taxon>
        <taxon>Unionoidea</taxon>
        <taxon>Unionidae</taxon>
        <taxon>Unioninae</taxon>
        <taxon>Sinanodonta</taxon>
    </lineage>
</organism>
<evidence type="ECO:0000256" key="10">
    <source>
        <dbReference type="ARBA" id="ARBA00023017"/>
    </source>
</evidence>
<evidence type="ECO:0000256" key="9">
    <source>
        <dbReference type="ARBA" id="ARBA00022776"/>
    </source>
</evidence>
<feature type="compositionally biased region" description="Low complexity" evidence="15">
    <location>
        <begin position="112"/>
        <end position="122"/>
    </location>
</feature>
<feature type="compositionally biased region" description="Basic and acidic residues" evidence="15">
    <location>
        <begin position="324"/>
        <end position="342"/>
    </location>
</feature>
<keyword evidence="8" id="KW-0493">Microtubule</keyword>
<feature type="compositionally biased region" description="Pro residues" evidence="15">
    <location>
        <begin position="95"/>
        <end position="111"/>
    </location>
</feature>
<evidence type="ECO:0000256" key="11">
    <source>
        <dbReference type="ARBA" id="ARBA00023054"/>
    </source>
</evidence>
<evidence type="ECO:0000256" key="8">
    <source>
        <dbReference type="ARBA" id="ARBA00022701"/>
    </source>
</evidence>
<keyword evidence="10" id="KW-0243">Dynein</keyword>
<dbReference type="Gene3D" id="2.30.30.190">
    <property type="entry name" value="CAP Gly-rich-like domain"/>
    <property type="match status" value="1"/>
</dbReference>
<evidence type="ECO:0000256" key="1">
    <source>
        <dbReference type="ARBA" id="ARBA00004114"/>
    </source>
</evidence>
<dbReference type="GO" id="GO:0030286">
    <property type="term" value="C:dynein complex"/>
    <property type="evidence" value="ECO:0007669"/>
    <property type="project" value="UniProtKB-KW"/>
</dbReference>
<evidence type="ECO:0000256" key="13">
    <source>
        <dbReference type="ARBA" id="ARBA00023306"/>
    </source>
</evidence>
<evidence type="ECO:0000256" key="6">
    <source>
        <dbReference type="ARBA" id="ARBA00022490"/>
    </source>
</evidence>
<keyword evidence="11 14" id="KW-0175">Coiled coil</keyword>
<comment type="similarity">
    <text evidence="4">Belongs to the dynactin 150 kDa subunit family.</text>
</comment>
<evidence type="ECO:0000256" key="2">
    <source>
        <dbReference type="ARBA" id="ARBA00004186"/>
    </source>
</evidence>
<dbReference type="Pfam" id="PF01302">
    <property type="entry name" value="CAP_GLY"/>
    <property type="match status" value="1"/>
</dbReference>
<dbReference type="GO" id="GO:0005874">
    <property type="term" value="C:microtubule"/>
    <property type="evidence" value="ECO:0007669"/>
    <property type="project" value="UniProtKB-KW"/>
</dbReference>
<dbReference type="GO" id="GO:0051301">
    <property type="term" value="P:cell division"/>
    <property type="evidence" value="ECO:0007669"/>
    <property type="project" value="UniProtKB-KW"/>
</dbReference>
<gene>
    <name evidence="17" type="ORF">ACJMK2_005462</name>
</gene>
<feature type="region of interest" description="Disordered" evidence="15">
    <location>
        <begin position="321"/>
        <end position="342"/>
    </location>
</feature>
<feature type="compositionally biased region" description="Acidic residues" evidence="15">
    <location>
        <begin position="77"/>
        <end position="91"/>
    </location>
</feature>
<feature type="coiled-coil region" evidence="14">
    <location>
        <begin position="995"/>
        <end position="1100"/>
    </location>
</feature>
<name>A0ABD3VQL7_SINWO</name>
<dbReference type="GO" id="GO:0005819">
    <property type="term" value="C:spindle"/>
    <property type="evidence" value="ECO:0007669"/>
    <property type="project" value="UniProtKB-SubCell"/>
</dbReference>